<name>A0ABV6YR61_UNCC1</name>
<keyword evidence="2" id="KW-1185">Reference proteome</keyword>
<gene>
    <name evidence="1" type="ORF">ACFL27_00590</name>
</gene>
<reference evidence="1 2" key="1">
    <citation type="submission" date="2024-09" db="EMBL/GenBank/DDBJ databases">
        <title>Laminarin stimulates single cell rates of sulfate reduction while oxygen inhibits transcriptomic activity in coastal marine sediment.</title>
        <authorList>
            <person name="Lindsay M."/>
            <person name="Orcutt B."/>
            <person name="Emerson D."/>
            <person name="Stepanauskas R."/>
            <person name="D'Angelo T."/>
        </authorList>
    </citation>
    <scope>NUCLEOTIDE SEQUENCE [LARGE SCALE GENOMIC DNA]</scope>
    <source>
        <strain evidence="1">SAG AM-311-K15</strain>
    </source>
</reference>
<dbReference type="PROSITE" id="PS51257">
    <property type="entry name" value="PROKAR_LIPOPROTEIN"/>
    <property type="match status" value="1"/>
</dbReference>
<evidence type="ECO:0000313" key="1">
    <source>
        <dbReference type="EMBL" id="MFC1848677.1"/>
    </source>
</evidence>
<comment type="caution">
    <text evidence="1">The sequence shown here is derived from an EMBL/GenBank/DDBJ whole genome shotgun (WGS) entry which is preliminary data.</text>
</comment>
<sequence>MKHPTISIIIISIILIGFGSACKNLDEDELSDMEKIIARNTAALVAVIFVAADANQDYDEDEGTTYKSGAACPDVNWYGVCQWTIDYGAGCYGPLGNYFSGSFSTNDCETWTFSDLCINNRCTDGTMTFTVDTGCAATYCWEVDIDLTFSDDNDTVDLIYQVTTGVNETSWYMYAPSTMSLASQNYGSYSATVVQDLFKSPGCVHPTRGMINLVLNQDTTLTIDYDTGRCNTVFVNGYEIYLQ</sequence>
<evidence type="ECO:0000313" key="2">
    <source>
        <dbReference type="Proteomes" id="UP001594351"/>
    </source>
</evidence>
<organism evidence="1 2">
    <name type="scientific">candidate division CSSED10-310 bacterium</name>
    <dbReference type="NCBI Taxonomy" id="2855610"/>
    <lineage>
        <taxon>Bacteria</taxon>
        <taxon>Bacteria division CSSED10-310</taxon>
    </lineage>
</organism>
<protein>
    <submittedName>
        <fullName evidence="1">Uncharacterized protein</fullName>
    </submittedName>
</protein>
<accession>A0ABV6YR61</accession>
<proteinExistence type="predicted"/>
<dbReference type="EMBL" id="JBHPBY010000004">
    <property type="protein sequence ID" value="MFC1848677.1"/>
    <property type="molecule type" value="Genomic_DNA"/>
</dbReference>
<dbReference type="Proteomes" id="UP001594351">
    <property type="component" value="Unassembled WGS sequence"/>
</dbReference>